<dbReference type="InterPro" id="IPR052895">
    <property type="entry name" value="HetReg/Transcr_Mod"/>
</dbReference>
<reference evidence="2" key="2">
    <citation type="submission" date="2023-06" db="EMBL/GenBank/DDBJ databases">
        <authorList>
            <consortium name="Lawrence Berkeley National Laboratory"/>
            <person name="Mondo S.J."/>
            <person name="Hensen N."/>
            <person name="Bonometti L."/>
            <person name="Westerberg I."/>
            <person name="Brannstrom I.O."/>
            <person name="Guillou S."/>
            <person name="Cros-Aarteil S."/>
            <person name="Calhoun S."/>
            <person name="Haridas S."/>
            <person name="Kuo A."/>
            <person name="Pangilinan J."/>
            <person name="Riley R."/>
            <person name="Labutti K."/>
            <person name="Andreopoulos B."/>
            <person name="Lipzen A."/>
            <person name="Chen C."/>
            <person name="Yanf M."/>
            <person name="Daum C."/>
            <person name="Ng V."/>
            <person name="Clum A."/>
            <person name="Steindorff A."/>
            <person name="Ohm R."/>
            <person name="Martin F."/>
            <person name="Silar P."/>
            <person name="Natvig D."/>
            <person name="Lalanne C."/>
            <person name="Gautier V."/>
            <person name="Ament-Velasquez S.L."/>
            <person name="Kruys A."/>
            <person name="Hutchinson M.I."/>
            <person name="Powell A.J."/>
            <person name="Barry K."/>
            <person name="Miller A.N."/>
            <person name="Grigoriev I.V."/>
            <person name="Debuchy R."/>
            <person name="Gladieux P."/>
            <person name="Thoren M.H."/>
            <person name="Johannesson H."/>
        </authorList>
    </citation>
    <scope>NUCLEOTIDE SEQUENCE</scope>
    <source>
        <strain evidence="2">PSN324</strain>
    </source>
</reference>
<reference evidence="2" key="1">
    <citation type="journal article" date="2023" name="Mol. Phylogenet. Evol.">
        <title>Genome-scale phylogeny and comparative genomics of the fungal order Sordariales.</title>
        <authorList>
            <person name="Hensen N."/>
            <person name="Bonometti L."/>
            <person name="Westerberg I."/>
            <person name="Brannstrom I.O."/>
            <person name="Guillou S."/>
            <person name="Cros-Aarteil S."/>
            <person name="Calhoun S."/>
            <person name="Haridas S."/>
            <person name="Kuo A."/>
            <person name="Mondo S."/>
            <person name="Pangilinan J."/>
            <person name="Riley R."/>
            <person name="LaButti K."/>
            <person name="Andreopoulos B."/>
            <person name="Lipzen A."/>
            <person name="Chen C."/>
            <person name="Yan M."/>
            <person name="Daum C."/>
            <person name="Ng V."/>
            <person name="Clum A."/>
            <person name="Steindorff A."/>
            <person name="Ohm R.A."/>
            <person name="Martin F."/>
            <person name="Silar P."/>
            <person name="Natvig D.O."/>
            <person name="Lalanne C."/>
            <person name="Gautier V."/>
            <person name="Ament-Velasquez S.L."/>
            <person name="Kruys A."/>
            <person name="Hutchinson M.I."/>
            <person name="Powell A.J."/>
            <person name="Barry K."/>
            <person name="Miller A.N."/>
            <person name="Grigoriev I.V."/>
            <person name="Debuchy R."/>
            <person name="Gladieux P."/>
            <person name="Hiltunen Thoren M."/>
            <person name="Johannesson H."/>
        </authorList>
    </citation>
    <scope>NUCLEOTIDE SEQUENCE</scope>
    <source>
        <strain evidence="2">PSN324</strain>
    </source>
</reference>
<gene>
    <name evidence="2" type="ORF">QBC42DRAFT_4074</name>
</gene>
<proteinExistence type="predicted"/>
<dbReference type="EMBL" id="MU865027">
    <property type="protein sequence ID" value="KAK4459802.1"/>
    <property type="molecule type" value="Genomic_DNA"/>
</dbReference>
<evidence type="ECO:0000259" key="1">
    <source>
        <dbReference type="Pfam" id="PF06985"/>
    </source>
</evidence>
<keyword evidence="3" id="KW-1185">Reference proteome</keyword>
<accession>A0AAV9HK94</accession>
<organism evidence="2 3">
    <name type="scientific">Cladorrhinum samala</name>
    <dbReference type="NCBI Taxonomy" id="585594"/>
    <lineage>
        <taxon>Eukaryota</taxon>
        <taxon>Fungi</taxon>
        <taxon>Dikarya</taxon>
        <taxon>Ascomycota</taxon>
        <taxon>Pezizomycotina</taxon>
        <taxon>Sordariomycetes</taxon>
        <taxon>Sordariomycetidae</taxon>
        <taxon>Sordariales</taxon>
        <taxon>Podosporaceae</taxon>
        <taxon>Cladorrhinum</taxon>
    </lineage>
</organism>
<dbReference type="PANTHER" id="PTHR24148:SF64">
    <property type="entry name" value="HETEROKARYON INCOMPATIBILITY DOMAIN-CONTAINING PROTEIN"/>
    <property type="match status" value="1"/>
</dbReference>
<dbReference type="InterPro" id="IPR010730">
    <property type="entry name" value="HET"/>
</dbReference>
<feature type="domain" description="Heterokaryon incompatibility" evidence="1">
    <location>
        <begin position="44"/>
        <end position="210"/>
    </location>
</feature>
<name>A0AAV9HK94_9PEZI</name>
<dbReference type="Pfam" id="PF06985">
    <property type="entry name" value="HET"/>
    <property type="match status" value="1"/>
</dbReference>
<dbReference type="PANTHER" id="PTHR24148">
    <property type="entry name" value="ANKYRIN REPEAT DOMAIN-CONTAINING PROTEIN 39 HOMOLOG-RELATED"/>
    <property type="match status" value="1"/>
</dbReference>
<evidence type="ECO:0000313" key="3">
    <source>
        <dbReference type="Proteomes" id="UP001321749"/>
    </source>
</evidence>
<evidence type="ECO:0000313" key="2">
    <source>
        <dbReference type="EMBL" id="KAK4459802.1"/>
    </source>
</evidence>
<dbReference type="AlphaFoldDB" id="A0AAV9HK94"/>
<comment type="caution">
    <text evidence="2">The sequence shown here is derived from an EMBL/GenBank/DDBJ whole genome shotgun (WGS) entry which is preliminary data.</text>
</comment>
<sequence>MEKYRYRPLSEKGTIRLLTLDPGKLNDPLRGELSIVSVASAGSYEALSYVWAGSGLSDGSANEIFLRNSDNKEALLVLRGSSITAALRYLRLPDRPRRIWADQCCINQEDLVERSQQVQFMDRIYRDATHVLVWLGLDPENKAESCFKLIRKLDFLLGGLNDSMAAHGQDLSPRTVSSTEGLETYISENHKDLHALTDHAWFRRGWIVQEIGTSTPATMHWGDARIEWDLLATVCNRLKGYHRLRNALGISTSDISFLYRRFIPPDDNTHHANRYNFIYELQRSRHLQFSDDRDRVFAFLGHFSTHLMHPLSCGRISITADYTKSVEQTYIDVAVRIIKENPTAAYILLASVQHPISNLPSAKSSWETVSDLLKDEHRLPSWVPDWRRSDGIILAEPICPHRAHGDSAPSITILEGDIRLPVLQVHGMVIDTIEACSRQLVSEDFYRKKSSDHRTTMVERLWHEVCQKGQFNLDDTYHPTGDTAFFAFMQTLSNGCVQAAGHNSVPYHEVPDRVWLEKAARYIVSTVGTNSGKISPALYKMAEMAEDESDSDEWSRWATSAADSRVFASTKKGHFVLGPAALEPGDVVCVFFGVKVPFCLRPLPGGDNRYQLVGECYVHGLMKGEAMDSLAHTRLVKKVFEVV</sequence>
<dbReference type="Proteomes" id="UP001321749">
    <property type="component" value="Unassembled WGS sequence"/>
</dbReference>
<protein>
    <submittedName>
        <fullName evidence="2">Heterokaryon incompatibility protein 6,OR allele</fullName>
    </submittedName>
</protein>
<dbReference type="Pfam" id="PF26639">
    <property type="entry name" value="Het-6_barrel"/>
    <property type="match status" value="1"/>
</dbReference>